<dbReference type="GO" id="GO:0016020">
    <property type="term" value="C:membrane"/>
    <property type="evidence" value="ECO:0007669"/>
    <property type="project" value="UniProtKB-SubCell"/>
</dbReference>
<accession>A0AAW0GK22</accession>
<evidence type="ECO:0000313" key="16">
    <source>
        <dbReference type="Proteomes" id="UP001385951"/>
    </source>
</evidence>
<organism evidence="15 16">
    <name type="scientific">Cerrena zonata</name>
    <dbReference type="NCBI Taxonomy" id="2478898"/>
    <lineage>
        <taxon>Eukaryota</taxon>
        <taxon>Fungi</taxon>
        <taxon>Dikarya</taxon>
        <taxon>Basidiomycota</taxon>
        <taxon>Agaricomycotina</taxon>
        <taxon>Agaricomycetes</taxon>
        <taxon>Polyporales</taxon>
        <taxon>Cerrenaceae</taxon>
        <taxon>Cerrena</taxon>
    </lineage>
</organism>
<dbReference type="InterPro" id="IPR017972">
    <property type="entry name" value="Cyt_P450_CS"/>
</dbReference>
<dbReference type="EMBL" id="JASBNA010000008">
    <property type="protein sequence ID" value="KAK7689440.1"/>
    <property type="molecule type" value="Genomic_DNA"/>
</dbReference>
<keyword evidence="11 14" id="KW-0503">Monooxygenase</keyword>
<evidence type="ECO:0000256" key="5">
    <source>
        <dbReference type="ARBA" id="ARBA00022617"/>
    </source>
</evidence>
<keyword evidence="12" id="KW-0472">Membrane</keyword>
<dbReference type="CDD" id="cd11065">
    <property type="entry name" value="CYP64-like"/>
    <property type="match status" value="1"/>
</dbReference>
<comment type="caution">
    <text evidence="15">The sequence shown here is derived from an EMBL/GenBank/DDBJ whole genome shotgun (WGS) entry which is preliminary data.</text>
</comment>
<dbReference type="PANTHER" id="PTHR46300">
    <property type="entry name" value="P450, PUTATIVE (EUROFUNG)-RELATED-RELATED"/>
    <property type="match status" value="1"/>
</dbReference>
<evidence type="ECO:0000256" key="6">
    <source>
        <dbReference type="ARBA" id="ARBA00022692"/>
    </source>
</evidence>
<sequence>MYISTLLWAVAVFPLLWKLFTIGSRAKGLPPGPSTVPLLGNLHQFPTKYTRIQFSAWAKEYGKIFSLKIIHGTTIVITSPRIIQDFMDRRSASTADRPPFTPGEIIMNGLNLALVGAGPTWKRMRKGIQLFLTKEACARHMPIQRAEGIQLMHDILEQPRAITTHIDRQSISIILSTVFGIRTPQFEDSLASRFLELEHTLEELFEPGAIPPVDILPILNYVPERWAPWKRKCRELREQYLQMFSDLRDVCETRIQNNKRNGSYLEDVIDKEEKLGLSKEMVAAIGAACLEAGSTTTSSFLQTFVLCLVHHPHVQQKAQVEIDNLIGTERLPTIEDFEHLPYVQAIVKETHRYFPPIPLGIPHRSTVDEMVDGFLVPKGSTIFMNYYGIYRDPDLFDDPERFNPTRYLSSMYGTKPGVDDTGFRSDLHFGSGRRICPGIHLATNSIKMNVVNLLWAFHFESTESVKRDPAYPVQYDDFPPGIATGPKSFSCILKPRSERHASLIRSGYRNAQPVFEMFDN</sequence>
<dbReference type="PANTHER" id="PTHR46300:SF2">
    <property type="entry name" value="CYTOCHROME P450 MONOOXYGENASE ALNH-RELATED"/>
    <property type="match status" value="1"/>
</dbReference>
<evidence type="ECO:0008006" key="17">
    <source>
        <dbReference type="Google" id="ProtNLM"/>
    </source>
</evidence>
<dbReference type="InterPro" id="IPR001128">
    <property type="entry name" value="Cyt_P450"/>
</dbReference>
<dbReference type="PRINTS" id="PR00463">
    <property type="entry name" value="EP450I"/>
</dbReference>
<dbReference type="GO" id="GO:0005506">
    <property type="term" value="F:iron ion binding"/>
    <property type="evidence" value="ECO:0007669"/>
    <property type="project" value="InterPro"/>
</dbReference>
<dbReference type="InterPro" id="IPR036396">
    <property type="entry name" value="Cyt_P450_sf"/>
</dbReference>
<keyword evidence="6" id="KW-0812">Transmembrane</keyword>
<evidence type="ECO:0000256" key="4">
    <source>
        <dbReference type="ARBA" id="ARBA00010617"/>
    </source>
</evidence>
<keyword evidence="5 13" id="KW-0349">Heme</keyword>
<dbReference type="GO" id="GO:0016705">
    <property type="term" value="F:oxidoreductase activity, acting on paired donors, with incorporation or reduction of molecular oxygen"/>
    <property type="evidence" value="ECO:0007669"/>
    <property type="project" value="InterPro"/>
</dbReference>
<evidence type="ECO:0000256" key="3">
    <source>
        <dbReference type="ARBA" id="ARBA00005179"/>
    </source>
</evidence>
<dbReference type="GO" id="GO:0004497">
    <property type="term" value="F:monooxygenase activity"/>
    <property type="evidence" value="ECO:0007669"/>
    <property type="project" value="UniProtKB-KW"/>
</dbReference>
<evidence type="ECO:0000256" key="11">
    <source>
        <dbReference type="ARBA" id="ARBA00023033"/>
    </source>
</evidence>
<dbReference type="InterPro" id="IPR050364">
    <property type="entry name" value="Cytochrome_P450_fung"/>
</dbReference>
<evidence type="ECO:0000256" key="1">
    <source>
        <dbReference type="ARBA" id="ARBA00001971"/>
    </source>
</evidence>
<dbReference type="InterPro" id="IPR002401">
    <property type="entry name" value="Cyt_P450_E_grp-I"/>
</dbReference>
<evidence type="ECO:0000313" key="15">
    <source>
        <dbReference type="EMBL" id="KAK7689440.1"/>
    </source>
</evidence>
<keyword evidence="10 13" id="KW-0408">Iron</keyword>
<keyword evidence="16" id="KW-1185">Reference proteome</keyword>
<dbReference type="PRINTS" id="PR00385">
    <property type="entry name" value="P450"/>
</dbReference>
<comment type="pathway">
    <text evidence="3">Secondary metabolite biosynthesis.</text>
</comment>
<protein>
    <recommendedName>
        <fullName evidence="17">Cytochrome P450</fullName>
    </recommendedName>
</protein>
<dbReference type="SUPFAM" id="SSF48264">
    <property type="entry name" value="Cytochrome P450"/>
    <property type="match status" value="1"/>
</dbReference>
<evidence type="ECO:0000256" key="2">
    <source>
        <dbReference type="ARBA" id="ARBA00004370"/>
    </source>
</evidence>
<proteinExistence type="inferred from homology"/>
<gene>
    <name evidence="15" type="ORF">QCA50_007232</name>
</gene>
<comment type="similarity">
    <text evidence="4 14">Belongs to the cytochrome P450 family.</text>
</comment>
<dbReference type="GO" id="GO:0020037">
    <property type="term" value="F:heme binding"/>
    <property type="evidence" value="ECO:0007669"/>
    <property type="project" value="InterPro"/>
</dbReference>
<keyword evidence="8" id="KW-1133">Transmembrane helix</keyword>
<evidence type="ECO:0000256" key="9">
    <source>
        <dbReference type="ARBA" id="ARBA00023002"/>
    </source>
</evidence>
<keyword evidence="9 14" id="KW-0560">Oxidoreductase</keyword>
<name>A0AAW0GK22_9APHY</name>
<feature type="binding site" description="axial binding residue" evidence="13">
    <location>
        <position position="436"/>
    </location>
    <ligand>
        <name>heme</name>
        <dbReference type="ChEBI" id="CHEBI:30413"/>
    </ligand>
    <ligandPart>
        <name>Fe</name>
        <dbReference type="ChEBI" id="CHEBI:18248"/>
    </ligandPart>
</feature>
<dbReference type="Pfam" id="PF00067">
    <property type="entry name" value="p450"/>
    <property type="match status" value="1"/>
</dbReference>
<comment type="cofactor">
    <cofactor evidence="1 13">
        <name>heme</name>
        <dbReference type="ChEBI" id="CHEBI:30413"/>
    </cofactor>
</comment>
<reference evidence="15 16" key="1">
    <citation type="submission" date="2022-09" db="EMBL/GenBank/DDBJ databases">
        <authorList>
            <person name="Palmer J.M."/>
        </authorList>
    </citation>
    <scope>NUCLEOTIDE SEQUENCE [LARGE SCALE GENOMIC DNA]</scope>
    <source>
        <strain evidence="15 16">DSM 7382</strain>
    </source>
</reference>
<dbReference type="PROSITE" id="PS00086">
    <property type="entry name" value="CYTOCHROME_P450"/>
    <property type="match status" value="1"/>
</dbReference>
<evidence type="ECO:0000256" key="10">
    <source>
        <dbReference type="ARBA" id="ARBA00023004"/>
    </source>
</evidence>
<evidence type="ECO:0000256" key="7">
    <source>
        <dbReference type="ARBA" id="ARBA00022723"/>
    </source>
</evidence>
<dbReference type="Proteomes" id="UP001385951">
    <property type="component" value="Unassembled WGS sequence"/>
</dbReference>
<evidence type="ECO:0000256" key="8">
    <source>
        <dbReference type="ARBA" id="ARBA00022989"/>
    </source>
</evidence>
<dbReference type="AlphaFoldDB" id="A0AAW0GK22"/>
<evidence type="ECO:0000256" key="14">
    <source>
        <dbReference type="RuleBase" id="RU000461"/>
    </source>
</evidence>
<evidence type="ECO:0000256" key="13">
    <source>
        <dbReference type="PIRSR" id="PIRSR602401-1"/>
    </source>
</evidence>
<keyword evidence="7 13" id="KW-0479">Metal-binding</keyword>
<comment type="subcellular location">
    <subcellularLocation>
        <location evidence="2">Membrane</location>
    </subcellularLocation>
</comment>
<dbReference type="Gene3D" id="1.10.630.10">
    <property type="entry name" value="Cytochrome P450"/>
    <property type="match status" value="1"/>
</dbReference>
<evidence type="ECO:0000256" key="12">
    <source>
        <dbReference type="ARBA" id="ARBA00023136"/>
    </source>
</evidence>